<comment type="cofactor">
    <cofactor evidence="1">
        <name>FAD</name>
        <dbReference type="ChEBI" id="CHEBI:57692"/>
    </cofactor>
</comment>
<dbReference type="Gene3D" id="3.30.390.30">
    <property type="match status" value="1"/>
</dbReference>
<sequence length="411" mass="42628">MTGPTGPVVVVGASAAGLSTAEGLRRGGYSGPLTLVGDEIHAPYDRPPLSKQLLAGDWETDRLALRTPEALTDLGLDLRLGSAAVALDTRRREVALADGSRIGYRHLVVATGAHARRLPGADQLTGVHTLRTLEDALALRTALRPGTRLVIVGSGFVGAEAACVARELGCQVTMVTDVTVPLAESLGAELGSMLAGIHREHGIHIEPGVLVREVLHDGTGRATGVQLADDRTVPADVVLVGIGARPAVDWLRGSGVPLGNGVLCDATLHAGDGVWAAGDVACWPHPMTGELTRIEHRTNASEAGLAVARNILAGPQGATDFAPVPYVWSDQYNLKIQIYGSTRGADRVRIVEGSTAERKLVALYGKAGRVCGVVGVNMVRAVRKWRAAVVAAEPFDTAGTAPAVATGAGSM</sequence>
<organism evidence="7">
    <name type="scientific">Streptomyces sp. NBC_00148</name>
    <dbReference type="NCBI Taxonomy" id="2903626"/>
    <lineage>
        <taxon>Bacteria</taxon>
        <taxon>Bacillati</taxon>
        <taxon>Actinomycetota</taxon>
        <taxon>Actinomycetes</taxon>
        <taxon>Kitasatosporales</taxon>
        <taxon>Streptomycetaceae</taxon>
        <taxon>Streptomyces</taxon>
    </lineage>
</organism>
<evidence type="ECO:0000313" key="7">
    <source>
        <dbReference type="EMBL" id="WTQ77769.1"/>
    </source>
</evidence>
<dbReference type="GO" id="GO:0005737">
    <property type="term" value="C:cytoplasm"/>
    <property type="evidence" value="ECO:0007669"/>
    <property type="project" value="TreeGrafter"/>
</dbReference>
<dbReference type="InterPro" id="IPR050446">
    <property type="entry name" value="FAD-oxidoreductase/Apoptosis"/>
</dbReference>
<dbReference type="PANTHER" id="PTHR43557:SF2">
    <property type="entry name" value="RIESKE DOMAIN-CONTAINING PROTEIN-RELATED"/>
    <property type="match status" value="1"/>
</dbReference>
<keyword evidence="2" id="KW-0285">Flavoprotein</keyword>
<feature type="domain" description="FAD/NAD(P)-binding" evidence="5">
    <location>
        <begin position="8"/>
        <end position="304"/>
    </location>
</feature>
<dbReference type="AlphaFoldDB" id="A0AAU1M2G7"/>
<evidence type="ECO:0000256" key="4">
    <source>
        <dbReference type="ARBA" id="ARBA00023002"/>
    </source>
</evidence>
<dbReference type="GO" id="GO:0016651">
    <property type="term" value="F:oxidoreductase activity, acting on NAD(P)H"/>
    <property type="evidence" value="ECO:0007669"/>
    <property type="project" value="TreeGrafter"/>
</dbReference>
<accession>A0AAU1M2G7</accession>
<dbReference type="EMBL" id="CP108169">
    <property type="protein sequence ID" value="WTQ77769.1"/>
    <property type="molecule type" value="Genomic_DNA"/>
</dbReference>
<dbReference type="PRINTS" id="PR00411">
    <property type="entry name" value="PNDRDTASEI"/>
</dbReference>
<dbReference type="PANTHER" id="PTHR43557">
    <property type="entry name" value="APOPTOSIS-INDUCING FACTOR 1"/>
    <property type="match status" value="1"/>
</dbReference>
<evidence type="ECO:0000259" key="5">
    <source>
        <dbReference type="Pfam" id="PF07992"/>
    </source>
</evidence>
<feature type="domain" description="Reductase C-terminal" evidence="6">
    <location>
        <begin position="326"/>
        <end position="398"/>
    </location>
</feature>
<dbReference type="SUPFAM" id="SSF55424">
    <property type="entry name" value="FAD/NAD-linked reductases, dimerisation (C-terminal) domain"/>
    <property type="match status" value="1"/>
</dbReference>
<reference evidence="7" key="1">
    <citation type="submission" date="2022-10" db="EMBL/GenBank/DDBJ databases">
        <title>The complete genomes of actinobacterial strains from the NBC collection.</title>
        <authorList>
            <person name="Joergensen T.S."/>
            <person name="Alvarez Arevalo M."/>
            <person name="Sterndorff E.B."/>
            <person name="Faurdal D."/>
            <person name="Vuksanovic O."/>
            <person name="Mourched A.-S."/>
            <person name="Charusanti P."/>
            <person name="Shaw S."/>
            <person name="Blin K."/>
            <person name="Weber T."/>
        </authorList>
    </citation>
    <scope>NUCLEOTIDE SEQUENCE</scope>
    <source>
        <strain evidence="7">NBC_00148</strain>
    </source>
</reference>
<keyword evidence="3" id="KW-0274">FAD</keyword>
<evidence type="ECO:0000259" key="6">
    <source>
        <dbReference type="Pfam" id="PF14759"/>
    </source>
</evidence>
<evidence type="ECO:0000256" key="2">
    <source>
        <dbReference type="ARBA" id="ARBA00022630"/>
    </source>
</evidence>
<proteinExistence type="predicted"/>
<dbReference type="Pfam" id="PF07992">
    <property type="entry name" value="Pyr_redox_2"/>
    <property type="match status" value="1"/>
</dbReference>
<dbReference type="Gene3D" id="3.50.50.60">
    <property type="entry name" value="FAD/NAD(P)-binding domain"/>
    <property type="match status" value="2"/>
</dbReference>
<dbReference type="InterPro" id="IPR028202">
    <property type="entry name" value="Reductase_C"/>
</dbReference>
<keyword evidence="4" id="KW-0560">Oxidoreductase</keyword>
<name>A0AAU1M2G7_9ACTN</name>
<dbReference type="InterPro" id="IPR036188">
    <property type="entry name" value="FAD/NAD-bd_sf"/>
</dbReference>
<dbReference type="SUPFAM" id="SSF51905">
    <property type="entry name" value="FAD/NAD(P)-binding domain"/>
    <property type="match status" value="2"/>
</dbReference>
<dbReference type="InterPro" id="IPR016156">
    <property type="entry name" value="FAD/NAD-linked_Rdtase_dimer_sf"/>
</dbReference>
<evidence type="ECO:0000256" key="3">
    <source>
        <dbReference type="ARBA" id="ARBA00022827"/>
    </source>
</evidence>
<dbReference type="PRINTS" id="PR00368">
    <property type="entry name" value="FADPNR"/>
</dbReference>
<protein>
    <submittedName>
        <fullName evidence="7">FAD-dependent oxidoreductase</fullName>
    </submittedName>
</protein>
<evidence type="ECO:0000256" key="1">
    <source>
        <dbReference type="ARBA" id="ARBA00001974"/>
    </source>
</evidence>
<dbReference type="Pfam" id="PF14759">
    <property type="entry name" value="Reductase_C"/>
    <property type="match status" value="1"/>
</dbReference>
<gene>
    <name evidence="7" type="ORF">OG222_33555</name>
</gene>
<dbReference type="InterPro" id="IPR023753">
    <property type="entry name" value="FAD/NAD-binding_dom"/>
</dbReference>